<reference evidence="2" key="1">
    <citation type="submission" date="2023-07" db="EMBL/GenBank/DDBJ databases">
        <title>Black Yeasts Isolated from many extreme environments.</title>
        <authorList>
            <person name="Coleine C."/>
            <person name="Stajich J.E."/>
            <person name="Selbmann L."/>
        </authorList>
    </citation>
    <scope>NUCLEOTIDE SEQUENCE</scope>
    <source>
        <strain evidence="2">CCFEE 5485</strain>
    </source>
</reference>
<evidence type="ECO:0000313" key="3">
    <source>
        <dbReference type="Proteomes" id="UP001274830"/>
    </source>
</evidence>
<evidence type="ECO:0000256" key="1">
    <source>
        <dbReference type="SAM" id="MobiDB-lite"/>
    </source>
</evidence>
<evidence type="ECO:0000313" key="2">
    <source>
        <dbReference type="EMBL" id="KAK3677026.1"/>
    </source>
</evidence>
<dbReference type="EMBL" id="JAUTXT010000008">
    <property type="protein sequence ID" value="KAK3677026.1"/>
    <property type="molecule type" value="Genomic_DNA"/>
</dbReference>
<organism evidence="2 3">
    <name type="scientific">Recurvomyces mirabilis</name>
    <dbReference type="NCBI Taxonomy" id="574656"/>
    <lineage>
        <taxon>Eukaryota</taxon>
        <taxon>Fungi</taxon>
        <taxon>Dikarya</taxon>
        <taxon>Ascomycota</taxon>
        <taxon>Pezizomycotina</taxon>
        <taxon>Dothideomycetes</taxon>
        <taxon>Dothideomycetidae</taxon>
        <taxon>Mycosphaerellales</taxon>
        <taxon>Teratosphaeriaceae</taxon>
        <taxon>Recurvomyces</taxon>
    </lineage>
</organism>
<dbReference type="Proteomes" id="UP001274830">
    <property type="component" value="Unassembled WGS sequence"/>
</dbReference>
<sequence length="86" mass="9385">MANAKTTKSPNTIKPPRRKTPITAPDLADEEGQAGKQLPPAVATKNVHGEQVPEHLLTARAVLEQNFSPTMLEHIRLLRKAIGDPM</sequence>
<name>A0AAE0WSK9_9PEZI</name>
<accession>A0AAE0WSK9</accession>
<feature type="compositionally biased region" description="Polar residues" evidence="1">
    <location>
        <begin position="1"/>
        <end position="12"/>
    </location>
</feature>
<comment type="caution">
    <text evidence="2">The sequence shown here is derived from an EMBL/GenBank/DDBJ whole genome shotgun (WGS) entry which is preliminary data.</text>
</comment>
<keyword evidence="3" id="KW-1185">Reference proteome</keyword>
<feature type="region of interest" description="Disordered" evidence="1">
    <location>
        <begin position="1"/>
        <end position="41"/>
    </location>
</feature>
<proteinExistence type="predicted"/>
<dbReference type="AlphaFoldDB" id="A0AAE0WSK9"/>
<protein>
    <submittedName>
        <fullName evidence="2">Uncharacterized protein</fullName>
    </submittedName>
</protein>
<gene>
    <name evidence="2" type="ORF">LTR78_003231</name>
</gene>